<dbReference type="PANTHER" id="PTHR43671">
    <property type="entry name" value="SERINE/THREONINE-PROTEIN KINASE NEK"/>
    <property type="match status" value="1"/>
</dbReference>
<dbReference type="InterPro" id="IPR050660">
    <property type="entry name" value="NEK_Ser/Thr_kinase"/>
</dbReference>
<dbReference type="InterPro" id="IPR008271">
    <property type="entry name" value="Ser/Thr_kinase_AS"/>
</dbReference>
<evidence type="ECO:0000256" key="2">
    <source>
        <dbReference type="ARBA" id="ARBA00022679"/>
    </source>
</evidence>
<gene>
    <name evidence="8" type="ORF">GPECTOR_39g396</name>
</gene>
<dbReference type="OrthoDB" id="1668230at2759"/>
<dbReference type="GO" id="GO:0005524">
    <property type="term" value="F:ATP binding"/>
    <property type="evidence" value="ECO:0007669"/>
    <property type="project" value="UniProtKB-KW"/>
</dbReference>
<name>A0A150GAN1_GONPE</name>
<keyword evidence="5" id="KW-0067">ATP-binding</keyword>
<feature type="compositionally biased region" description="Acidic residues" evidence="6">
    <location>
        <begin position="513"/>
        <end position="524"/>
    </location>
</feature>
<dbReference type="InterPro" id="IPR011009">
    <property type="entry name" value="Kinase-like_dom_sf"/>
</dbReference>
<evidence type="ECO:0000313" key="8">
    <source>
        <dbReference type="EMBL" id="KXZ46902.1"/>
    </source>
</evidence>
<dbReference type="InterPro" id="IPR000719">
    <property type="entry name" value="Prot_kinase_dom"/>
</dbReference>
<keyword evidence="4" id="KW-0418">Kinase</keyword>
<accession>A0A150GAN1</accession>
<evidence type="ECO:0000256" key="5">
    <source>
        <dbReference type="ARBA" id="ARBA00022840"/>
    </source>
</evidence>
<evidence type="ECO:0000256" key="3">
    <source>
        <dbReference type="ARBA" id="ARBA00022741"/>
    </source>
</evidence>
<proteinExistence type="predicted"/>
<keyword evidence="2" id="KW-0808">Transferase</keyword>
<feature type="compositionally biased region" description="Basic and acidic residues" evidence="6">
    <location>
        <begin position="364"/>
        <end position="383"/>
    </location>
</feature>
<dbReference type="SUPFAM" id="SSF56112">
    <property type="entry name" value="Protein kinase-like (PK-like)"/>
    <property type="match status" value="1"/>
</dbReference>
<dbReference type="Gene3D" id="1.10.510.10">
    <property type="entry name" value="Transferase(Phosphotransferase) domain 1"/>
    <property type="match status" value="1"/>
</dbReference>
<evidence type="ECO:0000259" key="7">
    <source>
        <dbReference type="PROSITE" id="PS50011"/>
    </source>
</evidence>
<evidence type="ECO:0000256" key="1">
    <source>
        <dbReference type="ARBA" id="ARBA00012513"/>
    </source>
</evidence>
<dbReference type="PANTHER" id="PTHR43671:SF13">
    <property type="entry name" value="SERINE_THREONINE-PROTEIN KINASE NEK2"/>
    <property type="match status" value="1"/>
</dbReference>
<dbReference type="PROSITE" id="PS00108">
    <property type="entry name" value="PROTEIN_KINASE_ST"/>
    <property type="match status" value="1"/>
</dbReference>
<evidence type="ECO:0000313" key="9">
    <source>
        <dbReference type="Proteomes" id="UP000075714"/>
    </source>
</evidence>
<organism evidence="8 9">
    <name type="scientific">Gonium pectorale</name>
    <name type="common">Green alga</name>
    <dbReference type="NCBI Taxonomy" id="33097"/>
    <lineage>
        <taxon>Eukaryota</taxon>
        <taxon>Viridiplantae</taxon>
        <taxon>Chlorophyta</taxon>
        <taxon>core chlorophytes</taxon>
        <taxon>Chlorophyceae</taxon>
        <taxon>CS clade</taxon>
        <taxon>Chlamydomonadales</taxon>
        <taxon>Volvocaceae</taxon>
        <taxon>Gonium</taxon>
    </lineage>
</organism>
<dbReference type="AlphaFoldDB" id="A0A150GAN1"/>
<reference evidence="9" key="1">
    <citation type="journal article" date="2016" name="Nat. Commun.">
        <title>The Gonium pectorale genome demonstrates co-option of cell cycle regulation during the evolution of multicellularity.</title>
        <authorList>
            <person name="Hanschen E.R."/>
            <person name="Marriage T.N."/>
            <person name="Ferris P.J."/>
            <person name="Hamaji T."/>
            <person name="Toyoda A."/>
            <person name="Fujiyama A."/>
            <person name="Neme R."/>
            <person name="Noguchi H."/>
            <person name="Minakuchi Y."/>
            <person name="Suzuki M."/>
            <person name="Kawai-Toyooka H."/>
            <person name="Smith D.R."/>
            <person name="Sparks H."/>
            <person name="Anderson J."/>
            <person name="Bakaric R."/>
            <person name="Luria V."/>
            <person name="Karger A."/>
            <person name="Kirschner M.W."/>
            <person name="Durand P.M."/>
            <person name="Michod R.E."/>
            <person name="Nozaki H."/>
            <person name="Olson B.J."/>
        </authorList>
    </citation>
    <scope>NUCLEOTIDE SEQUENCE [LARGE SCALE GENOMIC DNA]</scope>
    <source>
        <strain evidence="9">NIES-2863</strain>
    </source>
</reference>
<dbReference type="SMART" id="SM00220">
    <property type="entry name" value="S_TKc"/>
    <property type="match status" value="1"/>
</dbReference>
<protein>
    <recommendedName>
        <fullName evidence="1">non-specific serine/threonine protein kinase</fullName>
        <ecNumber evidence="1">2.7.11.1</ecNumber>
    </recommendedName>
</protein>
<feature type="region of interest" description="Disordered" evidence="6">
    <location>
        <begin position="364"/>
        <end position="384"/>
    </location>
</feature>
<feature type="region of interest" description="Disordered" evidence="6">
    <location>
        <begin position="480"/>
        <end position="528"/>
    </location>
</feature>
<comment type="caution">
    <text evidence="8">The sequence shown here is derived from an EMBL/GenBank/DDBJ whole genome shotgun (WGS) entry which is preliminary data.</text>
</comment>
<evidence type="ECO:0000256" key="6">
    <source>
        <dbReference type="SAM" id="MobiDB-lite"/>
    </source>
</evidence>
<keyword evidence="3" id="KW-0547">Nucleotide-binding</keyword>
<dbReference type="Pfam" id="PF00069">
    <property type="entry name" value="Pkinase"/>
    <property type="match status" value="1"/>
</dbReference>
<sequence>MEEPQPLGRGGMGSVYGWTPKTVLKRSANDAAIGIEARVLHHIGISPCVVELRGLRSMQDGVGIVLERAEYSLEQFLADVDGQRLPDPMSPVSQQVAAMLIGCVAEVHSRGVIHGDIKSANVLVASDGSLKLCDFNLSRVASDNCPAEGCTLLYASPMLLCGEDEGYSADWWAVGITLYQMFRGAFTWPFASRARAEAILRQRSYEARLGDVREAVGRGAPYFGTLPAPIVTLLRGLLDPDPIARWGLAEVLSCDFPNAAAYREVAHDFAELAPLMERLLTTAALSCHASPAGAQVQDLQVLEDMRRLLEHKRRTCPVKPVPKLLPRHGAADRQGDVTLGSGRHGVNTCRKALLPAMDAVRTQDWDRDRERDGRGAKANDDLLQKTAPAPPETLAVVAVVRLGPQRPTGQQAAVAAAAAARAPAGDYRRPGWSVTEDDQLPCSEDSLFTLHLANSAHPSPREAAAAAVPIAAAGGIQVPIAEDQEEQRPTWGTAEDDSAAVRMGSPRGGNADAGEEEEEEDEQGAAEGLAAVARVCGG</sequence>
<dbReference type="GO" id="GO:0004674">
    <property type="term" value="F:protein serine/threonine kinase activity"/>
    <property type="evidence" value="ECO:0007669"/>
    <property type="project" value="UniProtKB-EC"/>
</dbReference>
<evidence type="ECO:0000256" key="4">
    <source>
        <dbReference type="ARBA" id="ARBA00022777"/>
    </source>
</evidence>
<dbReference type="Proteomes" id="UP000075714">
    <property type="component" value="Unassembled WGS sequence"/>
</dbReference>
<dbReference type="EMBL" id="LSYV01000040">
    <property type="protein sequence ID" value="KXZ46902.1"/>
    <property type="molecule type" value="Genomic_DNA"/>
</dbReference>
<dbReference type="PROSITE" id="PS50011">
    <property type="entry name" value="PROTEIN_KINASE_DOM"/>
    <property type="match status" value="1"/>
</dbReference>
<dbReference type="EC" id="2.7.11.1" evidence="1"/>
<keyword evidence="9" id="KW-1185">Reference proteome</keyword>
<feature type="domain" description="Protein kinase" evidence="7">
    <location>
        <begin position="1"/>
        <end position="270"/>
    </location>
</feature>
<feature type="region of interest" description="Disordered" evidence="6">
    <location>
        <begin position="319"/>
        <end position="342"/>
    </location>
</feature>